<comment type="caution">
    <text evidence="2">The sequence shown here is derived from an EMBL/GenBank/DDBJ whole genome shotgun (WGS) entry which is preliminary data.</text>
</comment>
<dbReference type="AlphaFoldDB" id="A0A1F5JFF0"/>
<dbReference type="Proteomes" id="UP000177555">
    <property type="component" value="Unassembled WGS sequence"/>
</dbReference>
<organism evidence="2 3">
    <name type="scientific">Candidatus Daviesbacteria bacterium RIFCSPHIGHO2_01_FULL_40_11</name>
    <dbReference type="NCBI Taxonomy" id="1797762"/>
    <lineage>
        <taxon>Bacteria</taxon>
        <taxon>Candidatus Daviesiibacteriota</taxon>
    </lineage>
</organism>
<proteinExistence type="predicted"/>
<feature type="transmembrane region" description="Helical" evidence="1">
    <location>
        <begin position="151"/>
        <end position="176"/>
    </location>
</feature>
<dbReference type="EMBL" id="MFCP01000040">
    <property type="protein sequence ID" value="OGE27371.1"/>
    <property type="molecule type" value="Genomic_DNA"/>
</dbReference>
<evidence type="ECO:0000313" key="2">
    <source>
        <dbReference type="EMBL" id="OGE27371.1"/>
    </source>
</evidence>
<protein>
    <submittedName>
        <fullName evidence="2">Uncharacterized protein</fullName>
    </submittedName>
</protein>
<sequence>MSAEAKIKPFLHWIGRPRNMVTTAGLVLLVGTGATYTGVTGIVDYEQQINRQVDQAKGPLSDEAVNAAVRRFNVGAQIKEVTGAEWNRDLNLVDVEDLKRRISALSQISAGLNSEEAAQDMAIMTLKSERNSYATKLKQQTPLILSRLGNIVSVAAGVPMIILGAIGVLGGVPAYIRGLRERREAGAGGPA</sequence>
<keyword evidence="1" id="KW-0472">Membrane</keyword>
<feature type="transmembrane region" description="Helical" evidence="1">
    <location>
        <begin position="21"/>
        <end position="43"/>
    </location>
</feature>
<keyword evidence="1" id="KW-0812">Transmembrane</keyword>
<reference evidence="2 3" key="1">
    <citation type="journal article" date="2016" name="Nat. Commun.">
        <title>Thousands of microbial genomes shed light on interconnected biogeochemical processes in an aquifer system.</title>
        <authorList>
            <person name="Anantharaman K."/>
            <person name="Brown C.T."/>
            <person name="Hug L.A."/>
            <person name="Sharon I."/>
            <person name="Castelle C.J."/>
            <person name="Probst A.J."/>
            <person name="Thomas B.C."/>
            <person name="Singh A."/>
            <person name="Wilkins M.J."/>
            <person name="Karaoz U."/>
            <person name="Brodie E.L."/>
            <person name="Williams K.H."/>
            <person name="Hubbard S.S."/>
            <person name="Banfield J.F."/>
        </authorList>
    </citation>
    <scope>NUCLEOTIDE SEQUENCE [LARGE SCALE GENOMIC DNA]</scope>
</reference>
<gene>
    <name evidence="2" type="ORF">A2867_00665</name>
</gene>
<accession>A0A1F5JFF0</accession>
<name>A0A1F5JFF0_9BACT</name>
<evidence type="ECO:0000256" key="1">
    <source>
        <dbReference type="SAM" id="Phobius"/>
    </source>
</evidence>
<keyword evidence="1" id="KW-1133">Transmembrane helix</keyword>
<evidence type="ECO:0000313" key="3">
    <source>
        <dbReference type="Proteomes" id="UP000177555"/>
    </source>
</evidence>